<evidence type="ECO:0000313" key="3">
    <source>
        <dbReference type="Proteomes" id="UP001296873"/>
    </source>
</evidence>
<dbReference type="PIRSF" id="PIRSF009320">
    <property type="entry name" value="Nuc_binding_HP_1000"/>
    <property type="match status" value="1"/>
</dbReference>
<dbReference type="InterPro" id="IPR002586">
    <property type="entry name" value="CobQ/CobB/MinD/ParA_Nub-bd_dom"/>
</dbReference>
<dbReference type="InterPro" id="IPR027417">
    <property type="entry name" value="P-loop_NTPase"/>
</dbReference>
<dbReference type="SUPFAM" id="SSF52540">
    <property type="entry name" value="P-loop containing nucleoside triphosphate hydrolases"/>
    <property type="match status" value="1"/>
</dbReference>
<dbReference type="Pfam" id="PF01656">
    <property type="entry name" value="CbiA"/>
    <property type="match status" value="1"/>
</dbReference>
<dbReference type="EMBL" id="NRRL01000051">
    <property type="protein sequence ID" value="MBK1669514.1"/>
    <property type="molecule type" value="Genomic_DNA"/>
</dbReference>
<feature type="domain" description="CobQ/CobB/MinD/ParA nucleotide binding" evidence="1">
    <location>
        <begin position="5"/>
        <end position="128"/>
    </location>
</feature>
<accession>A0ABS1DI47</accession>
<reference evidence="2 3" key="1">
    <citation type="journal article" date="2020" name="Microorganisms">
        <title>Osmotic Adaptation and Compatible Solute Biosynthesis of Phototrophic Bacteria as Revealed from Genome Analyses.</title>
        <authorList>
            <person name="Imhoff J.F."/>
            <person name="Rahn T."/>
            <person name="Kunzel S."/>
            <person name="Keller A."/>
            <person name="Neulinger S.C."/>
        </authorList>
    </citation>
    <scope>NUCLEOTIDE SEQUENCE [LARGE SCALE GENOMIC DNA]</scope>
    <source>
        <strain evidence="2 3">DSM 9895</strain>
    </source>
</reference>
<organism evidence="2 3">
    <name type="scientific">Rhodovibrio sodomensis</name>
    <dbReference type="NCBI Taxonomy" id="1088"/>
    <lineage>
        <taxon>Bacteria</taxon>
        <taxon>Pseudomonadati</taxon>
        <taxon>Pseudomonadota</taxon>
        <taxon>Alphaproteobacteria</taxon>
        <taxon>Rhodospirillales</taxon>
        <taxon>Rhodovibrionaceae</taxon>
        <taxon>Rhodovibrio</taxon>
    </lineage>
</organism>
<dbReference type="PANTHER" id="PTHR13696:SF96">
    <property type="entry name" value="COBQ_COBB_MIND_PARA NUCLEOTIDE BINDING DOMAIN-CONTAINING PROTEIN"/>
    <property type="match status" value="1"/>
</dbReference>
<dbReference type="PANTHER" id="PTHR13696">
    <property type="entry name" value="P-LOOP CONTAINING NUCLEOSIDE TRIPHOSPHATE HYDROLASE"/>
    <property type="match status" value="1"/>
</dbReference>
<sequence length="208" mass="21841">MRSCLITQTKGGTGKTTLTFALGVEAARAGASVLLLDADDTQRSLTSLIAKRSGDYPAIAEVSSGSVSDALRDADVRAYDVVLIDGPPRASLDVRGLVRQVDFVLLPVGASPLDVEASNIILKHVQGRVSFAYVIARADPRRAVVGHVHGVLAAAYSVGPTIYERSDWVTAAGSGRAPVEWNPNGKAAGEIASLWKYVDAQMRGAAKV</sequence>
<proteinExistence type="predicted"/>
<evidence type="ECO:0000313" key="2">
    <source>
        <dbReference type="EMBL" id="MBK1669514.1"/>
    </source>
</evidence>
<dbReference type="CDD" id="cd02042">
    <property type="entry name" value="ParAB_family"/>
    <property type="match status" value="1"/>
</dbReference>
<dbReference type="RefSeq" id="WP_207168843.1">
    <property type="nucleotide sequence ID" value="NZ_NRRL01000051.1"/>
</dbReference>
<keyword evidence="3" id="KW-1185">Reference proteome</keyword>
<protein>
    <recommendedName>
        <fullName evidence="1">CobQ/CobB/MinD/ParA nucleotide binding domain-containing protein</fullName>
    </recommendedName>
</protein>
<gene>
    <name evidence="2" type="ORF">CKO28_15855</name>
</gene>
<evidence type="ECO:0000259" key="1">
    <source>
        <dbReference type="Pfam" id="PF01656"/>
    </source>
</evidence>
<dbReference type="InterPro" id="IPR050678">
    <property type="entry name" value="DNA_Partitioning_ATPase"/>
</dbReference>
<name>A0ABS1DI47_9PROT</name>
<dbReference type="Proteomes" id="UP001296873">
    <property type="component" value="Unassembled WGS sequence"/>
</dbReference>
<dbReference type="Gene3D" id="3.40.50.300">
    <property type="entry name" value="P-loop containing nucleotide triphosphate hydrolases"/>
    <property type="match status" value="1"/>
</dbReference>
<comment type="caution">
    <text evidence="2">The sequence shown here is derived from an EMBL/GenBank/DDBJ whole genome shotgun (WGS) entry which is preliminary data.</text>
</comment>